<proteinExistence type="predicted"/>
<name>A0A4P2QRJ7_SORCE</name>
<accession>A0A4P2QRJ7</accession>
<feature type="region of interest" description="Disordered" evidence="1">
    <location>
        <begin position="1"/>
        <end position="27"/>
    </location>
</feature>
<evidence type="ECO:0000256" key="1">
    <source>
        <dbReference type="SAM" id="MobiDB-lite"/>
    </source>
</evidence>
<sequence>MSSHKDDGGRTEEALASEPRGGEDDSVIIASDDGRLFRLTKERWQDPDFEIVGPAKRWIEEGFLKKGVVAANLPMNPIEPFFACYLLNTAMLNKKNPENK</sequence>
<gene>
    <name evidence="2" type="ORF">SOCE836_043100</name>
</gene>
<dbReference type="Proteomes" id="UP000295497">
    <property type="component" value="Chromosome"/>
</dbReference>
<feature type="compositionally biased region" description="Basic and acidic residues" evidence="1">
    <location>
        <begin position="1"/>
        <end position="13"/>
    </location>
</feature>
<dbReference type="EMBL" id="CP012672">
    <property type="protein sequence ID" value="AUX32173.1"/>
    <property type="molecule type" value="Genomic_DNA"/>
</dbReference>
<organism evidence="2 3">
    <name type="scientific">Sorangium cellulosum</name>
    <name type="common">Polyangium cellulosum</name>
    <dbReference type="NCBI Taxonomy" id="56"/>
    <lineage>
        <taxon>Bacteria</taxon>
        <taxon>Pseudomonadati</taxon>
        <taxon>Myxococcota</taxon>
        <taxon>Polyangia</taxon>
        <taxon>Polyangiales</taxon>
        <taxon>Polyangiaceae</taxon>
        <taxon>Sorangium</taxon>
    </lineage>
</organism>
<evidence type="ECO:0000313" key="2">
    <source>
        <dbReference type="EMBL" id="AUX32173.1"/>
    </source>
</evidence>
<dbReference type="AlphaFoldDB" id="A0A4P2QRJ7"/>
<reference evidence="2 3" key="1">
    <citation type="submission" date="2015-09" db="EMBL/GenBank/DDBJ databases">
        <title>Sorangium comparison.</title>
        <authorList>
            <person name="Zaburannyi N."/>
            <person name="Bunk B."/>
            <person name="Overmann J."/>
            <person name="Mueller R."/>
        </authorList>
    </citation>
    <scope>NUCLEOTIDE SEQUENCE [LARGE SCALE GENOMIC DNA]</scope>
    <source>
        <strain evidence="2 3">So ce836</strain>
    </source>
</reference>
<evidence type="ECO:0000313" key="3">
    <source>
        <dbReference type="Proteomes" id="UP000295497"/>
    </source>
</evidence>
<protein>
    <submittedName>
        <fullName evidence="2">Uncharacterized protein</fullName>
    </submittedName>
</protein>
<dbReference type="RefSeq" id="WP_129575825.1">
    <property type="nucleotide sequence ID" value="NZ_CP012672.1"/>
</dbReference>